<evidence type="ECO:0000256" key="1">
    <source>
        <dbReference type="ARBA" id="ARBA00004370"/>
    </source>
</evidence>
<name>A0A1K2H3C8_9NEIS</name>
<evidence type="ECO:0000313" key="10">
    <source>
        <dbReference type="Proteomes" id="UP000186513"/>
    </source>
</evidence>
<evidence type="ECO:0000256" key="5">
    <source>
        <dbReference type="SAM" id="Coils"/>
    </source>
</evidence>
<comment type="similarity">
    <text evidence="3">Belongs to the methyl-accepting chemotaxis (MCP) protein family.</text>
</comment>
<feature type="domain" description="Methyl-accepting transducer" evidence="7">
    <location>
        <begin position="406"/>
        <end position="642"/>
    </location>
</feature>
<dbReference type="CDD" id="cd06225">
    <property type="entry name" value="HAMP"/>
    <property type="match status" value="1"/>
</dbReference>
<dbReference type="PANTHER" id="PTHR32089">
    <property type="entry name" value="METHYL-ACCEPTING CHEMOTAXIS PROTEIN MCPB"/>
    <property type="match status" value="1"/>
</dbReference>
<dbReference type="GO" id="GO:0016020">
    <property type="term" value="C:membrane"/>
    <property type="evidence" value="ECO:0007669"/>
    <property type="project" value="UniProtKB-SubCell"/>
</dbReference>
<comment type="subcellular location">
    <subcellularLocation>
        <location evidence="1">Membrane</location>
    </subcellularLocation>
</comment>
<dbReference type="Pfam" id="PF17201">
    <property type="entry name" value="Cache_3-Cache_2"/>
    <property type="match status" value="1"/>
</dbReference>
<feature type="coiled-coil region" evidence="5">
    <location>
        <begin position="410"/>
        <end position="444"/>
    </location>
</feature>
<dbReference type="InterPro" id="IPR033462">
    <property type="entry name" value="Cache_3-Cache_2"/>
</dbReference>
<dbReference type="GO" id="GO:0006935">
    <property type="term" value="P:chemotaxis"/>
    <property type="evidence" value="ECO:0007669"/>
    <property type="project" value="UniProtKB-ARBA"/>
</dbReference>
<dbReference type="FunFam" id="1.10.287.950:FF:000001">
    <property type="entry name" value="Methyl-accepting chemotaxis sensory transducer"/>
    <property type="match status" value="1"/>
</dbReference>
<dbReference type="Gene3D" id="3.30.450.20">
    <property type="entry name" value="PAS domain"/>
    <property type="match status" value="1"/>
</dbReference>
<dbReference type="SUPFAM" id="SSF58104">
    <property type="entry name" value="Methyl-accepting chemotaxis protein (MCP) signaling domain"/>
    <property type="match status" value="1"/>
</dbReference>
<dbReference type="InterPro" id="IPR029151">
    <property type="entry name" value="Sensor-like_sf"/>
</dbReference>
<dbReference type="SMART" id="SM00283">
    <property type="entry name" value="MA"/>
    <property type="match status" value="1"/>
</dbReference>
<accession>A0A1K2H3C8</accession>
<protein>
    <submittedName>
        <fullName evidence="9">Methyl-accepting chemotaxis protein</fullName>
    </submittedName>
</protein>
<dbReference type="SUPFAM" id="SSF103190">
    <property type="entry name" value="Sensory domain-like"/>
    <property type="match status" value="1"/>
</dbReference>
<evidence type="ECO:0000313" key="9">
    <source>
        <dbReference type="EMBL" id="SFZ70018.1"/>
    </source>
</evidence>
<dbReference type="EMBL" id="FPKR01000001">
    <property type="protein sequence ID" value="SFZ70018.1"/>
    <property type="molecule type" value="Genomic_DNA"/>
</dbReference>
<dbReference type="RefSeq" id="WP_072426574.1">
    <property type="nucleotide sequence ID" value="NZ_FPKR01000001.1"/>
</dbReference>
<dbReference type="InterPro" id="IPR004089">
    <property type="entry name" value="MCPsignal_dom"/>
</dbReference>
<reference evidence="9 10" key="1">
    <citation type="submission" date="2016-11" db="EMBL/GenBank/DDBJ databases">
        <authorList>
            <person name="Jaros S."/>
            <person name="Januszkiewicz K."/>
            <person name="Wedrychowicz H."/>
        </authorList>
    </citation>
    <scope>NUCLEOTIDE SEQUENCE [LARGE SCALE GENOMIC DNA]</scope>
    <source>
        <strain evidence="9 10">DSM 18899</strain>
    </source>
</reference>
<dbReference type="Pfam" id="PF00015">
    <property type="entry name" value="MCPsignal"/>
    <property type="match status" value="1"/>
</dbReference>
<sequence length="678" mass="72196">MLKAFRNARISLQVLIVCSLVCTIVFSAITVYVATQTRAVAVSEAKRNLGNTLNVLNGLLDVAYSAAKRRGEREISIFHDYIGGTLKPNGETVELAGMSVPVLATDTQVMTGNLAPLEAFKKASDGLEGAVVQRVGDKFVRTATLLKKDDKPMVGSIIKDDDPVAAAILAGKPYLDIILRNGKYSVSRAEPIKGEDGALLGYYSVRVPLAGDIEAVNKILAGITIGRSGSVFAMAPEEGEDLGRLMIARDNVGKTVRELGDPAMQDVARELLANPQGDFHYQTARDGDQAEKFVVYAYNPNWKWHIAAGSFTDEFIQGALDLQRKLILLSVVSALVTVLLLYLTISARLQPLKSVQSGLAAIGQGRFSTRLPEGQPRSHNEMDNLAQEINGMAGKLGELVHGVSVASTQVNESAAALKNQTSEIADASQQQSRAASEMAAAMEELSQSIAEVASHTQSASQLTHAVRDSANLGRQRIESSMQEMGNISSAVDESAQAIVSLGEHSKEITGIVSTIRDIAEQTNLLALNAAIEAARAGEYGRGFAVVADEVRKLAERTSSSTGEITQMVAGIQTETQNAAQRMQVVNRMTQDGVQTVRAAGEVLAEISRQSEQVVTIVSDIADATREQTTASHVVAQSVERIANMAQQNAEACALEDETANQLAGVAVTLNGRLSGLSA</sequence>
<feature type="domain" description="HAMP" evidence="8">
    <location>
        <begin position="346"/>
        <end position="401"/>
    </location>
</feature>
<dbReference type="PROSITE" id="PS50111">
    <property type="entry name" value="CHEMOTAXIS_TRANSDUC_2"/>
    <property type="match status" value="1"/>
</dbReference>
<keyword evidence="6" id="KW-0472">Membrane</keyword>
<proteinExistence type="inferred from homology"/>
<dbReference type="Proteomes" id="UP000186513">
    <property type="component" value="Unassembled WGS sequence"/>
</dbReference>
<evidence type="ECO:0000256" key="6">
    <source>
        <dbReference type="SAM" id="Phobius"/>
    </source>
</evidence>
<organism evidence="9 10">
    <name type="scientific">Chitinimonas taiwanensis DSM 18899</name>
    <dbReference type="NCBI Taxonomy" id="1121279"/>
    <lineage>
        <taxon>Bacteria</taxon>
        <taxon>Pseudomonadati</taxon>
        <taxon>Pseudomonadota</taxon>
        <taxon>Betaproteobacteria</taxon>
        <taxon>Neisseriales</taxon>
        <taxon>Chitinibacteraceae</taxon>
        <taxon>Chitinimonas</taxon>
    </lineage>
</organism>
<feature type="transmembrane region" description="Helical" evidence="6">
    <location>
        <begin position="326"/>
        <end position="345"/>
    </location>
</feature>
<dbReference type="PANTHER" id="PTHR32089:SF112">
    <property type="entry name" value="LYSOZYME-LIKE PROTEIN-RELATED"/>
    <property type="match status" value="1"/>
</dbReference>
<keyword evidence="6" id="KW-0812">Transmembrane</keyword>
<dbReference type="GO" id="GO:0007165">
    <property type="term" value="P:signal transduction"/>
    <property type="evidence" value="ECO:0007669"/>
    <property type="project" value="UniProtKB-KW"/>
</dbReference>
<dbReference type="Gene3D" id="1.10.287.950">
    <property type="entry name" value="Methyl-accepting chemotaxis protein"/>
    <property type="match status" value="1"/>
</dbReference>
<evidence type="ECO:0000256" key="3">
    <source>
        <dbReference type="ARBA" id="ARBA00029447"/>
    </source>
</evidence>
<evidence type="ECO:0000256" key="2">
    <source>
        <dbReference type="ARBA" id="ARBA00023224"/>
    </source>
</evidence>
<evidence type="ECO:0000259" key="8">
    <source>
        <dbReference type="PROSITE" id="PS50885"/>
    </source>
</evidence>
<dbReference type="PROSITE" id="PS50885">
    <property type="entry name" value="HAMP"/>
    <property type="match status" value="1"/>
</dbReference>
<evidence type="ECO:0000259" key="7">
    <source>
        <dbReference type="PROSITE" id="PS50111"/>
    </source>
</evidence>
<dbReference type="OrthoDB" id="9763018at2"/>
<dbReference type="SMART" id="SM00304">
    <property type="entry name" value="HAMP"/>
    <property type="match status" value="1"/>
</dbReference>
<dbReference type="CDD" id="cd18774">
    <property type="entry name" value="PDC2_HK_sensor"/>
    <property type="match status" value="1"/>
</dbReference>
<gene>
    <name evidence="9" type="ORF">SAMN02745887_00006</name>
</gene>
<dbReference type="STRING" id="1121279.SAMN02745887_00006"/>
<dbReference type="AlphaFoldDB" id="A0A1K2H3C8"/>
<dbReference type="InterPro" id="IPR003660">
    <property type="entry name" value="HAMP_dom"/>
</dbReference>
<keyword evidence="10" id="KW-1185">Reference proteome</keyword>
<keyword evidence="5" id="KW-0175">Coiled coil</keyword>
<evidence type="ECO:0000256" key="4">
    <source>
        <dbReference type="PROSITE-ProRule" id="PRU00284"/>
    </source>
</evidence>
<keyword evidence="2 4" id="KW-0807">Transducer</keyword>
<feature type="transmembrane region" description="Helical" evidence="6">
    <location>
        <begin position="12"/>
        <end position="34"/>
    </location>
</feature>
<dbReference type="CDD" id="cd11386">
    <property type="entry name" value="MCP_signal"/>
    <property type="match status" value="1"/>
</dbReference>
<keyword evidence="6" id="KW-1133">Transmembrane helix</keyword>